<feature type="compositionally biased region" description="Polar residues" evidence="1">
    <location>
        <begin position="34"/>
        <end position="43"/>
    </location>
</feature>
<feature type="compositionally biased region" description="Basic and acidic residues" evidence="1">
    <location>
        <begin position="131"/>
        <end position="151"/>
    </location>
</feature>
<accession>S4NYY0</accession>
<dbReference type="GO" id="GO:0016301">
    <property type="term" value="F:kinase activity"/>
    <property type="evidence" value="ECO:0007669"/>
    <property type="project" value="UniProtKB-KW"/>
</dbReference>
<reference evidence="2" key="1">
    <citation type="journal article" date="2013" name="BMC Genomics">
        <title>Unscrambling butterfly oogenesis.</title>
        <authorList>
            <person name="Carter J.M."/>
            <person name="Baker S.C."/>
            <person name="Pink R."/>
            <person name="Carter D.R."/>
            <person name="Collins A."/>
            <person name="Tomlin J."/>
            <person name="Gibbs M."/>
            <person name="Breuker C.J."/>
        </authorList>
    </citation>
    <scope>NUCLEOTIDE SEQUENCE</scope>
    <source>
        <tissue evidence="2">Ovary</tissue>
    </source>
</reference>
<dbReference type="AlphaFoldDB" id="S4NYY0"/>
<keyword evidence="2" id="KW-0418">Kinase</keyword>
<evidence type="ECO:0000256" key="1">
    <source>
        <dbReference type="SAM" id="MobiDB-lite"/>
    </source>
</evidence>
<feature type="compositionally biased region" description="Polar residues" evidence="1">
    <location>
        <begin position="114"/>
        <end position="125"/>
    </location>
</feature>
<evidence type="ECO:0000313" key="2">
    <source>
        <dbReference type="EMBL" id="JAA84251.1"/>
    </source>
</evidence>
<protein>
    <submittedName>
        <fullName evidence="2">Putative serine/threonine-protein kinase (LMTK1)</fullName>
    </submittedName>
</protein>
<dbReference type="EMBL" id="GAIX01008309">
    <property type="protein sequence ID" value="JAA84251.1"/>
    <property type="molecule type" value="Transcribed_RNA"/>
</dbReference>
<feature type="region of interest" description="Disordered" evidence="1">
    <location>
        <begin position="1"/>
        <end position="45"/>
    </location>
</feature>
<name>S4NYY0_9NEOP</name>
<feature type="compositionally biased region" description="Polar residues" evidence="1">
    <location>
        <begin position="168"/>
        <end position="183"/>
    </location>
</feature>
<feature type="non-terminal residue" evidence="2">
    <location>
        <position position="183"/>
    </location>
</feature>
<organism evidence="2">
    <name type="scientific">Pararge aegeria</name>
    <name type="common">speckled wood butterfly</name>
    <dbReference type="NCBI Taxonomy" id="116150"/>
    <lineage>
        <taxon>Eukaryota</taxon>
        <taxon>Metazoa</taxon>
        <taxon>Ecdysozoa</taxon>
        <taxon>Arthropoda</taxon>
        <taxon>Hexapoda</taxon>
        <taxon>Insecta</taxon>
        <taxon>Pterygota</taxon>
        <taxon>Neoptera</taxon>
        <taxon>Endopterygota</taxon>
        <taxon>Lepidoptera</taxon>
        <taxon>Glossata</taxon>
        <taxon>Ditrysia</taxon>
        <taxon>Papilionoidea</taxon>
        <taxon>Nymphalidae</taxon>
        <taxon>Satyrinae</taxon>
        <taxon>Satyrini</taxon>
        <taxon>Parargina</taxon>
        <taxon>Pararge</taxon>
    </lineage>
</organism>
<sequence length="183" mass="20231">MESNVDDNEIGIGDLNKEDQTVSSSEKSLEIITDSESNRSPSNAFDVLEGPTLTMEQLYEDRLDANGFVQEEKQVTSLTEDFLKNEKKYCQLDSYFPLLSDIRFTGPATEIMSTSFTQDSPTEPTSPECEQDSKPDATADILKDWDSDSDSHSTNSSSGEFIWKQRDSNSQPSNTGSGDVPSS</sequence>
<keyword evidence="2" id="KW-0808">Transferase</keyword>
<reference evidence="2" key="2">
    <citation type="submission" date="2013-05" db="EMBL/GenBank/DDBJ databases">
        <authorList>
            <person name="Carter J.-M."/>
            <person name="Baker S.C."/>
            <person name="Pink R."/>
            <person name="Carter D.R.F."/>
            <person name="Collins A."/>
            <person name="Tomlin J."/>
            <person name="Gibbs M."/>
            <person name="Breuker C.J."/>
        </authorList>
    </citation>
    <scope>NUCLEOTIDE SEQUENCE</scope>
    <source>
        <tissue evidence="2">Ovary</tissue>
    </source>
</reference>
<feature type="region of interest" description="Disordered" evidence="1">
    <location>
        <begin position="114"/>
        <end position="183"/>
    </location>
</feature>
<proteinExistence type="predicted"/>